<reference evidence="2 3" key="1">
    <citation type="submission" date="2016-10" db="EMBL/GenBank/DDBJ databases">
        <authorList>
            <person name="de Groot N.N."/>
        </authorList>
    </citation>
    <scope>NUCLEOTIDE SEQUENCE [LARGE SCALE GENOMIC DNA]</scope>
    <source>
        <strain evidence="2 3">DSM 14789</strain>
    </source>
</reference>
<dbReference type="PANTHER" id="PTHR35602:SF3">
    <property type="entry name" value="ESTERASE YQIA"/>
    <property type="match status" value="1"/>
</dbReference>
<dbReference type="EMBL" id="FNGI01000010">
    <property type="protein sequence ID" value="SDM00651.1"/>
    <property type="molecule type" value="Genomic_DNA"/>
</dbReference>
<gene>
    <name evidence="2" type="ORF">SAMN05661010_03077</name>
</gene>
<dbReference type="OrthoDB" id="9814831at2"/>
<dbReference type="SUPFAM" id="SSF53474">
    <property type="entry name" value="alpha/beta-Hydrolases"/>
    <property type="match status" value="1"/>
</dbReference>
<dbReference type="Proteomes" id="UP000198654">
    <property type="component" value="Unassembled WGS sequence"/>
</dbReference>
<name>A0A1G9PQ88_9GAMM</name>
<dbReference type="STRING" id="119000.SAMN05661010_03077"/>
<dbReference type="RefSeq" id="WP_089730159.1">
    <property type="nucleotide sequence ID" value="NZ_FNGI01000010.1"/>
</dbReference>
<evidence type="ECO:0008006" key="4">
    <source>
        <dbReference type="Google" id="ProtNLM"/>
    </source>
</evidence>
<dbReference type="InterPro" id="IPR008886">
    <property type="entry name" value="UPF0227/Esterase_YqiA"/>
</dbReference>
<evidence type="ECO:0000256" key="1">
    <source>
        <dbReference type="SAM" id="MobiDB-lite"/>
    </source>
</evidence>
<evidence type="ECO:0000313" key="2">
    <source>
        <dbReference type="EMBL" id="SDM00651.1"/>
    </source>
</evidence>
<keyword evidence="3" id="KW-1185">Reference proteome</keyword>
<evidence type="ECO:0000313" key="3">
    <source>
        <dbReference type="Proteomes" id="UP000198654"/>
    </source>
</evidence>
<dbReference type="Gene3D" id="3.40.50.1820">
    <property type="entry name" value="alpha/beta hydrolase"/>
    <property type="match status" value="1"/>
</dbReference>
<proteinExistence type="predicted"/>
<accession>A0A1G9PQ88</accession>
<dbReference type="Pfam" id="PF05728">
    <property type="entry name" value="UPF0227"/>
    <property type="match status" value="1"/>
</dbReference>
<dbReference type="PANTHER" id="PTHR35602">
    <property type="entry name" value="ESTERASE YQIA-RELATED"/>
    <property type="match status" value="1"/>
</dbReference>
<dbReference type="InterPro" id="IPR029058">
    <property type="entry name" value="AB_hydrolase_fold"/>
</dbReference>
<protein>
    <recommendedName>
        <fullName evidence="4">Esterase</fullName>
    </recommendedName>
</protein>
<sequence length="225" mass="24245">MLSDRQRPAPVDGVLYLHGFNSGSGSPKARLVREACSLIEHQGRELPCLTPQLSHRPHAALAIAEAALQELGPNVLVVGSSMGGFLASCLAERHDLAAVLINPAVRPARLVDEWLGADFVNEYTGERFIIETLHHDELSELMPARLAPERYLLLIGSADETLDCRDAFNAYAGCRTLIVPGGDHGFSRFADYLPAVLAHGGHPLDKVAKPVTPKAAPNDPRQHSG</sequence>
<organism evidence="2 3">
    <name type="scientific">Modicisalibacter muralis</name>
    <dbReference type="NCBI Taxonomy" id="119000"/>
    <lineage>
        <taxon>Bacteria</taxon>
        <taxon>Pseudomonadati</taxon>
        <taxon>Pseudomonadota</taxon>
        <taxon>Gammaproteobacteria</taxon>
        <taxon>Oceanospirillales</taxon>
        <taxon>Halomonadaceae</taxon>
        <taxon>Modicisalibacter</taxon>
    </lineage>
</organism>
<feature type="region of interest" description="Disordered" evidence="1">
    <location>
        <begin position="204"/>
        <end position="225"/>
    </location>
</feature>
<dbReference type="AlphaFoldDB" id="A0A1G9PQ88"/>